<keyword evidence="3" id="KW-0863">Zinc-finger</keyword>
<sequence>MLRYCNTECQRKDWAAVHKEECGMIQSVAPHKPTSSMLLMWRVLIRRIKEEQEGKSLPNFDLIRYLTTHIDAFPSEKKEHFGVMAALIKKSLPATLPTDITPQEIMHLFCLFACNNFTVSDGELKPLGLGIYPPAALINHSCDPNCVIIFEGRQCTVRSLRDITKDEEITFNYVEVGDPTETRRSLPEVTPAPKGVNEQNELRRAAKYDREGAEAKKTGDLVLARKKYKRAFKIRRSLLLAHDPLLGFNLNELMNLCISLAPNVGEAAWREALLYCSASLAVFERIYPPRWPLVGLQYLIHGKLSFYLKYTEAALESMQRALPILTITHSSGHPLVRTLHTMLAEATAEWNYEKDHNPRLHRLSP</sequence>
<dbReference type="InterPro" id="IPR050869">
    <property type="entry name" value="H3K4_H4K5_MeTrfase"/>
</dbReference>
<dbReference type="InterPro" id="IPR046341">
    <property type="entry name" value="SET_dom_sf"/>
</dbReference>
<evidence type="ECO:0000256" key="2">
    <source>
        <dbReference type="ARBA" id="ARBA00022723"/>
    </source>
</evidence>
<feature type="domain" description="SET" evidence="5">
    <location>
        <begin position="58"/>
        <end position="174"/>
    </location>
</feature>
<dbReference type="Pfam" id="PF01753">
    <property type="entry name" value="zf-MYND"/>
    <property type="match status" value="1"/>
</dbReference>
<dbReference type="PANTHER" id="PTHR12197:SF251">
    <property type="entry name" value="EG:BACR7C10.4 PROTEIN"/>
    <property type="match status" value="1"/>
</dbReference>
<dbReference type="SUPFAM" id="SSF48452">
    <property type="entry name" value="TPR-like"/>
    <property type="match status" value="1"/>
</dbReference>
<name>L8HIS3_ACACF</name>
<comment type="function">
    <text evidence="1">Probable methyltransferase.</text>
</comment>
<evidence type="ECO:0000256" key="1">
    <source>
        <dbReference type="ARBA" id="ARBA00004038"/>
    </source>
</evidence>
<dbReference type="STRING" id="1257118.L8HIS3"/>
<evidence type="ECO:0000259" key="5">
    <source>
        <dbReference type="PROSITE" id="PS50280"/>
    </source>
</evidence>
<dbReference type="VEuPathDB" id="AmoebaDB:ACA1_287960"/>
<dbReference type="OrthoDB" id="265717at2759"/>
<dbReference type="PANTHER" id="PTHR12197">
    <property type="entry name" value="HISTONE-LYSINE N-METHYLTRANSFERASE SMYD"/>
    <property type="match status" value="1"/>
</dbReference>
<dbReference type="Gene3D" id="2.170.270.10">
    <property type="entry name" value="SET domain"/>
    <property type="match status" value="1"/>
</dbReference>
<dbReference type="AlphaFoldDB" id="L8HIS3"/>
<dbReference type="PROSITE" id="PS50280">
    <property type="entry name" value="SET"/>
    <property type="match status" value="1"/>
</dbReference>
<keyword evidence="4" id="KW-0862">Zinc</keyword>
<dbReference type="EMBL" id="KB007805">
    <property type="protein sequence ID" value="ELR25095.1"/>
    <property type="molecule type" value="Genomic_DNA"/>
</dbReference>
<dbReference type="Gene3D" id="1.25.40.10">
    <property type="entry name" value="Tetratricopeptide repeat domain"/>
    <property type="match status" value="1"/>
</dbReference>
<evidence type="ECO:0000256" key="4">
    <source>
        <dbReference type="ARBA" id="ARBA00022833"/>
    </source>
</evidence>
<dbReference type="GeneID" id="14926138"/>
<reference evidence="6 7" key="1">
    <citation type="journal article" date="2013" name="Genome Biol.">
        <title>Genome of Acanthamoeba castellanii highlights extensive lateral gene transfer and early evolution of tyrosine kinase signaling.</title>
        <authorList>
            <person name="Clarke M."/>
            <person name="Lohan A.J."/>
            <person name="Liu B."/>
            <person name="Lagkouvardos I."/>
            <person name="Roy S."/>
            <person name="Zafar N."/>
            <person name="Bertelli C."/>
            <person name="Schilde C."/>
            <person name="Kianianmomeni A."/>
            <person name="Burglin T.R."/>
            <person name="Frech C."/>
            <person name="Turcotte B."/>
            <person name="Kopec K.O."/>
            <person name="Synnott J.M."/>
            <person name="Choo C."/>
            <person name="Paponov I."/>
            <person name="Finkler A."/>
            <person name="Soon Heng Tan C."/>
            <person name="Hutchins A.P."/>
            <person name="Weinmeier T."/>
            <person name="Rattei T."/>
            <person name="Chu J.S."/>
            <person name="Gimenez G."/>
            <person name="Irimia M."/>
            <person name="Rigden D.J."/>
            <person name="Fitzpatrick D.A."/>
            <person name="Lorenzo-Morales J."/>
            <person name="Bateman A."/>
            <person name="Chiu C.H."/>
            <person name="Tang P."/>
            <person name="Hegemann P."/>
            <person name="Fromm H."/>
            <person name="Raoult D."/>
            <person name="Greub G."/>
            <person name="Miranda-Saavedra D."/>
            <person name="Chen N."/>
            <person name="Nash P."/>
            <person name="Ginger M.L."/>
            <person name="Horn M."/>
            <person name="Schaap P."/>
            <person name="Caler L."/>
            <person name="Loftus B."/>
        </authorList>
    </citation>
    <scope>NUCLEOTIDE SEQUENCE [LARGE SCALE GENOMIC DNA]</scope>
    <source>
        <strain evidence="6 7">Neff</strain>
    </source>
</reference>
<evidence type="ECO:0000313" key="6">
    <source>
        <dbReference type="EMBL" id="ELR25095.1"/>
    </source>
</evidence>
<dbReference type="SMART" id="SM00317">
    <property type="entry name" value="SET"/>
    <property type="match status" value="1"/>
</dbReference>
<dbReference type="Gene3D" id="6.10.140.2220">
    <property type="match status" value="1"/>
</dbReference>
<evidence type="ECO:0000313" key="7">
    <source>
        <dbReference type="Proteomes" id="UP000011083"/>
    </source>
</evidence>
<accession>L8HIS3</accession>
<dbReference type="OMA" id="LHMKLGK"/>
<dbReference type="SUPFAM" id="SSF82199">
    <property type="entry name" value="SET domain"/>
    <property type="match status" value="1"/>
</dbReference>
<dbReference type="GO" id="GO:0008270">
    <property type="term" value="F:zinc ion binding"/>
    <property type="evidence" value="ECO:0007669"/>
    <property type="project" value="UniProtKB-KW"/>
</dbReference>
<dbReference type="RefSeq" id="XP_004367850.1">
    <property type="nucleotide sequence ID" value="XM_004367793.1"/>
</dbReference>
<dbReference type="Pfam" id="PF00856">
    <property type="entry name" value="SET"/>
    <property type="match status" value="1"/>
</dbReference>
<evidence type="ECO:0000256" key="3">
    <source>
        <dbReference type="ARBA" id="ARBA00022771"/>
    </source>
</evidence>
<proteinExistence type="predicted"/>
<dbReference type="GO" id="GO:0005634">
    <property type="term" value="C:nucleus"/>
    <property type="evidence" value="ECO:0007669"/>
    <property type="project" value="TreeGrafter"/>
</dbReference>
<gene>
    <name evidence="6" type="ORF">ACA1_287960</name>
</gene>
<dbReference type="SUPFAM" id="SSF144232">
    <property type="entry name" value="HIT/MYND zinc finger-like"/>
    <property type="match status" value="1"/>
</dbReference>
<keyword evidence="2" id="KW-0479">Metal-binding</keyword>
<dbReference type="KEGG" id="acan:ACA1_287960"/>
<dbReference type="InterPro" id="IPR001214">
    <property type="entry name" value="SET_dom"/>
</dbReference>
<dbReference type="Proteomes" id="UP000011083">
    <property type="component" value="Unassembled WGS sequence"/>
</dbReference>
<keyword evidence="7" id="KW-1185">Reference proteome</keyword>
<organism evidence="6 7">
    <name type="scientific">Acanthamoeba castellanii (strain ATCC 30010 / Neff)</name>
    <dbReference type="NCBI Taxonomy" id="1257118"/>
    <lineage>
        <taxon>Eukaryota</taxon>
        <taxon>Amoebozoa</taxon>
        <taxon>Discosea</taxon>
        <taxon>Longamoebia</taxon>
        <taxon>Centramoebida</taxon>
        <taxon>Acanthamoebidae</taxon>
        <taxon>Acanthamoeba</taxon>
    </lineage>
</organism>
<protein>
    <submittedName>
        <fullName evidence="6">SET and MYND domain containing 3, putative</fullName>
    </submittedName>
</protein>
<dbReference type="InterPro" id="IPR002893">
    <property type="entry name" value="Znf_MYND"/>
</dbReference>
<dbReference type="InterPro" id="IPR011990">
    <property type="entry name" value="TPR-like_helical_dom_sf"/>
</dbReference>